<dbReference type="Gene3D" id="1.10.10.10">
    <property type="entry name" value="Winged helix-like DNA-binding domain superfamily/Winged helix DNA-binding domain"/>
    <property type="match status" value="1"/>
</dbReference>
<gene>
    <name evidence="5" type="ORF">DXC81_03310</name>
</gene>
<dbReference type="InterPro" id="IPR050661">
    <property type="entry name" value="BglG_antiterminators"/>
</dbReference>
<evidence type="ECO:0000313" key="5">
    <source>
        <dbReference type="EMBL" id="RGL11158.1"/>
    </source>
</evidence>
<dbReference type="InterPro" id="IPR036634">
    <property type="entry name" value="PRD_sf"/>
</dbReference>
<sequence>MLDTRARKTAIQTACSTRKGTVLQQRQQQIIAILSGSDGWVRGSEIAGKLGISLRTVQTDIRRINEACGTSAIESSTRLGYRLSDGTLPDTRAAQGNSARSTGRDFFEGQIIATMLFEKSWVSADELARRLFVSRSTINAHLLAVRRIVPRTGKAEFQAAVGKGIRIVASERDCRLMCMKLLNEDCEYDIFLGVGNFDCLRHDVAELDKVLADIFSDLPCPYTGPAFAMITNFIIVSIMRSCFGFTLPARARRCRDTHVRKIAAAVLDTFGYSFSAAEEYELLSLMNNMSVMDCSPRAQQDDPLQIAGGYGLVAEFLQSVEERCGIRILYDVELADAFEQHVDRMLERLNSGIAYRGRETTRLFGHYPLAVHLLRICLEPLLGGIRIPDAEAGYLVPYVSHALEKCQPGLRILLVTNENTGQALVARRMIQWCAEEVAGEVQMVPSYVFTCHSDDYLRDFNLIMTTEPFLALQFEQAILIGNTSDHGNRNTVRNHILRARKELDRRADAKMREDHPIESIDPDTLQTLSLACATGDSSAVLQALKTECSLNIAFLSLEAVGPCCLSIVARSDRSSIQHALCDPFTWNGKRMREVVLVRYSNDVDPVSFFRYAHRELNKQGYRF</sequence>
<accession>A0A3E4QW63</accession>
<dbReference type="AlphaFoldDB" id="A0A3E4QW63"/>
<dbReference type="EMBL" id="QSRJ01000003">
    <property type="protein sequence ID" value="RGL11158.1"/>
    <property type="molecule type" value="Genomic_DNA"/>
</dbReference>
<keyword evidence="2" id="KW-0805">Transcription regulation</keyword>
<evidence type="ECO:0000256" key="3">
    <source>
        <dbReference type="ARBA" id="ARBA00023163"/>
    </source>
</evidence>
<keyword evidence="1" id="KW-0677">Repeat</keyword>
<reference evidence="5 6" key="1">
    <citation type="submission" date="2018-08" db="EMBL/GenBank/DDBJ databases">
        <title>A genome reference for cultivated species of the human gut microbiota.</title>
        <authorList>
            <person name="Zou Y."/>
            <person name="Xue W."/>
            <person name="Luo G."/>
        </authorList>
    </citation>
    <scope>NUCLEOTIDE SEQUENCE [LARGE SCALE GENOMIC DNA]</scope>
    <source>
        <strain evidence="5 6">TF08-14</strain>
    </source>
</reference>
<dbReference type="PROSITE" id="PS51372">
    <property type="entry name" value="PRD_2"/>
    <property type="match status" value="1"/>
</dbReference>
<dbReference type="InterPro" id="IPR011608">
    <property type="entry name" value="PRD"/>
</dbReference>
<feature type="domain" description="PRD" evidence="4">
    <location>
        <begin position="304"/>
        <end position="409"/>
    </location>
</feature>
<dbReference type="InterPro" id="IPR036388">
    <property type="entry name" value="WH-like_DNA-bd_sf"/>
</dbReference>
<comment type="caution">
    <text evidence="5">The sequence shown here is derived from an EMBL/GenBank/DDBJ whole genome shotgun (WGS) entry which is preliminary data.</text>
</comment>
<dbReference type="PANTHER" id="PTHR30185:SF18">
    <property type="entry name" value="TRANSCRIPTIONAL REGULATOR MTLR"/>
    <property type="match status" value="1"/>
</dbReference>
<dbReference type="GO" id="GO:0006355">
    <property type="term" value="P:regulation of DNA-templated transcription"/>
    <property type="evidence" value="ECO:0007669"/>
    <property type="project" value="InterPro"/>
</dbReference>
<proteinExistence type="predicted"/>
<evidence type="ECO:0000313" key="6">
    <source>
        <dbReference type="Proteomes" id="UP000260943"/>
    </source>
</evidence>
<evidence type="ECO:0000259" key="4">
    <source>
        <dbReference type="PROSITE" id="PS51372"/>
    </source>
</evidence>
<evidence type="ECO:0000256" key="2">
    <source>
        <dbReference type="ARBA" id="ARBA00023015"/>
    </source>
</evidence>
<dbReference type="Pfam" id="PF08279">
    <property type="entry name" value="HTH_11"/>
    <property type="match status" value="1"/>
</dbReference>
<organism evidence="5 6">
    <name type="scientific">Collinsella tanakaei</name>
    <dbReference type="NCBI Taxonomy" id="626935"/>
    <lineage>
        <taxon>Bacteria</taxon>
        <taxon>Bacillati</taxon>
        <taxon>Actinomycetota</taxon>
        <taxon>Coriobacteriia</taxon>
        <taxon>Coriobacteriales</taxon>
        <taxon>Coriobacteriaceae</taxon>
        <taxon>Collinsella</taxon>
    </lineage>
</organism>
<dbReference type="Proteomes" id="UP000260943">
    <property type="component" value="Unassembled WGS sequence"/>
</dbReference>
<dbReference type="PANTHER" id="PTHR30185">
    <property type="entry name" value="CRYPTIC BETA-GLUCOSIDE BGL OPERON ANTITERMINATOR"/>
    <property type="match status" value="1"/>
</dbReference>
<dbReference type="InterPro" id="IPR036390">
    <property type="entry name" value="WH_DNA-bd_sf"/>
</dbReference>
<dbReference type="InterPro" id="IPR013196">
    <property type="entry name" value="HTH_11"/>
</dbReference>
<evidence type="ECO:0000256" key="1">
    <source>
        <dbReference type="ARBA" id="ARBA00022737"/>
    </source>
</evidence>
<dbReference type="Pfam" id="PF00874">
    <property type="entry name" value="PRD"/>
    <property type="match status" value="1"/>
</dbReference>
<keyword evidence="3" id="KW-0804">Transcription</keyword>
<name>A0A3E4QW63_9ACTN</name>
<protein>
    <submittedName>
        <fullName evidence="5">HTH domain-containing protein</fullName>
    </submittedName>
</protein>
<dbReference type="SUPFAM" id="SSF63520">
    <property type="entry name" value="PTS-regulatory domain, PRD"/>
    <property type="match status" value="1"/>
</dbReference>
<dbReference type="SUPFAM" id="SSF46785">
    <property type="entry name" value="Winged helix' DNA-binding domain"/>
    <property type="match status" value="1"/>
</dbReference>